<sequence length="281" mass="32265">MDILVLDSSSTDATMCIVEESGCARFHRIDRKDFNHGATRELARRLLNTDIVILLTQDVVLLPGVVSALVEPLVCRRADIAYARQLPHVGAGLLEAFPRLYNYPSEPQNRSLEDVTRYGVYTFFCSDSCAAYRNEALERIGGFRAILTNEDYFAAARILRVGGRIEYVSRAEVRHSHCYSLWEEFVRYFDTGFVRAQHPWVNSLVGNAENRGAGFAFEFLRAVGRSEPLKIGYAFFQLCVKWLGFRIGYISFRFAGAWCRYFSSQRYYWESEYVNLETVDD</sequence>
<comment type="caution">
    <text evidence="2">The sequence shown here is derived from an EMBL/GenBank/DDBJ whole genome shotgun (WGS) entry which is preliminary data.</text>
</comment>
<name>A0A1J5RS34_9ZZZZ</name>
<dbReference type="InterPro" id="IPR029044">
    <property type="entry name" value="Nucleotide-diphossugar_trans"/>
</dbReference>
<dbReference type="Pfam" id="PF00535">
    <property type="entry name" value="Glycos_transf_2"/>
    <property type="match status" value="1"/>
</dbReference>
<dbReference type="AlphaFoldDB" id="A0A1J5RS34"/>
<evidence type="ECO:0000259" key="1">
    <source>
        <dbReference type="Pfam" id="PF00535"/>
    </source>
</evidence>
<organism evidence="2">
    <name type="scientific">mine drainage metagenome</name>
    <dbReference type="NCBI Taxonomy" id="410659"/>
    <lineage>
        <taxon>unclassified sequences</taxon>
        <taxon>metagenomes</taxon>
        <taxon>ecological metagenomes</taxon>
    </lineage>
</organism>
<feature type="domain" description="Glycosyltransferase 2-like" evidence="1">
    <location>
        <begin position="2"/>
        <end position="140"/>
    </location>
</feature>
<proteinExistence type="predicted"/>
<dbReference type="GO" id="GO:0016740">
    <property type="term" value="F:transferase activity"/>
    <property type="evidence" value="ECO:0007669"/>
    <property type="project" value="UniProtKB-KW"/>
</dbReference>
<dbReference type="Gene3D" id="3.90.550.10">
    <property type="entry name" value="Spore Coat Polysaccharide Biosynthesis Protein SpsA, Chain A"/>
    <property type="match status" value="1"/>
</dbReference>
<gene>
    <name evidence="2" type="ORF">GALL_257330</name>
</gene>
<protein>
    <submittedName>
        <fullName evidence="2">Glycosyl transferase family 2</fullName>
    </submittedName>
</protein>
<dbReference type="SUPFAM" id="SSF53448">
    <property type="entry name" value="Nucleotide-diphospho-sugar transferases"/>
    <property type="match status" value="1"/>
</dbReference>
<evidence type="ECO:0000313" key="2">
    <source>
        <dbReference type="EMBL" id="OIQ92299.1"/>
    </source>
</evidence>
<reference evidence="2" key="1">
    <citation type="submission" date="2016-10" db="EMBL/GenBank/DDBJ databases">
        <title>Sequence of Gallionella enrichment culture.</title>
        <authorList>
            <person name="Poehlein A."/>
            <person name="Muehling M."/>
            <person name="Daniel R."/>
        </authorList>
    </citation>
    <scope>NUCLEOTIDE SEQUENCE</scope>
</reference>
<accession>A0A1J5RS34</accession>
<dbReference type="EMBL" id="MLJW01000235">
    <property type="protein sequence ID" value="OIQ92299.1"/>
    <property type="molecule type" value="Genomic_DNA"/>
</dbReference>
<keyword evidence="2" id="KW-0808">Transferase</keyword>
<dbReference type="InterPro" id="IPR001173">
    <property type="entry name" value="Glyco_trans_2-like"/>
</dbReference>